<organism evidence="3 4">
    <name type="scientific">Thecamonas trahens ATCC 50062</name>
    <dbReference type="NCBI Taxonomy" id="461836"/>
    <lineage>
        <taxon>Eukaryota</taxon>
        <taxon>Apusozoa</taxon>
        <taxon>Apusomonadida</taxon>
        <taxon>Apusomonadidae</taxon>
        <taxon>Thecamonas</taxon>
    </lineage>
</organism>
<proteinExistence type="predicted"/>
<dbReference type="eggNOG" id="KOG1198">
    <property type="taxonomic scope" value="Eukaryota"/>
</dbReference>
<dbReference type="OrthoDB" id="3509362at2759"/>
<keyword evidence="4" id="KW-1185">Reference proteome</keyword>
<dbReference type="PANTHER" id="PTHR44054">
    <property type="entry name" value="SYNAPTIC VESICLE MEMBRANE PROTEIN VAT-1 HOMOLOG-LIKE"/>
    <property type="match status" value="1"/>
</dbReference>
<dbReference type="RefSeq" id="XP_013754636.1">
    <property type="nucleotide sequence ID" value="XM_013899182.1"/>
</dbReference>
<dbReference type="InterPro" id="IPR011032">
    <property type="entry name" value="GroES-like_sf"/>
</dbReference>
<accession>A0A0L0DP25</accession>
<dbReference type="Pfam" id="PF13602">
    <property type="entry name" value="ADH_zinc_N_2"/>
    <property type="match status" value="1"/>
</dbReference>
<dbReference type="GO" id="GO:0016491">
    <property type="term" value="F:oxidoreductase activity"/>
    <property type="evidence" value="ECO:0007669"/>
    <property type="project" value="UniProtKB-KW"/>
</dbReference>
<reference evidence="3 4" key="1">
    <citation type="submission" date="2010-05" db="EMBL/GenBank/DDBJ databases">
        <title>The Genome Sequence of Thecamonas trahens ATCC 50062.</title>
        <authorList>
            <consortium name="The Broad Institute Genome Sequencing Platform"/>
            <person name="Russ C."/>
            <person name="Cuomo C."/>
            <person name="Shea T."/>
            <person name="Young S.K."/>
            <person name="Zeng Q."/>
            <person name="Koehrsen M."/>
            <person name="Haas B."/>
            <person name="Borodovsky M."/>
            <person name="Guigo R."/>
            <person name="Alvarado L."/>
            <person name="Berlin A."/>
            <person name="Bochicchio J."/>
            <person name="Borenstein D."/>
            <person name="Chapman S."/>
            <person name="Chen Z."/>
            <person name="Freedman E."/>
            <person name="Gellesch M."/>
            <person name="Goldberg J."/>
            <person name="Griggs A."/>
            <person name="Gujja S."/>
            <person name="Heilman E."/>
            <person name="Heiman D."/>
            <person name="Hepburn T."/>
            <person name="Howarth C."/>
            <person name="Jen D."/>
            <person name="Larson L."/>
            <person name="Mehta T."/>
            <person name="Park D."/>
            <person name="Pearson M."/>
            <person name="Roberts A."/>
            <person name="Saif S."/>
            <person name="Shenoy N."/>
            <person name="Sisk P."/>
            <person name="Stolte C."/>
            <person name="Sykes S."/>
            <person name="Thomson T."/>
            <person name="Walk T."/>
            <person name="White J."/>
            <person name="Yandava C."/>
            <person name="Burger G."/>
            <person name="Gray M.W."/>
            <person name="Holland P.W.H."/>
            <person name="King N."/>
            <person name="Lang F.B.F."/>
            <person name="Roger A.J."/>
            <person name="Ruiz-Trillo I."/>
            <person name="Lander E."/>
            <person name="Nusbaum C."/>
        </authorList>
    </citation>
    <scope>NUCLEOTIDE SEQUENCE [LARGE SCALE GENOMIC DNA]</scope>
    <source>
        <strain evidence="3 4">ATCC 50062</strain>
    </source>
</reference>
<dbReference type="SMART" id="SM00829">
    <property type="entry name" value="PKS_ER"/>
    <property type="match status" value="1"/>
</dbReference>
<evidence type="ECO:0000256" key="1">
    <source>
        <dbReference type="ARBA" id="ARBA00023002"/>
    </source>
</evidence>
<evidence type="ECO:0000313" key="3">
    <source>
        <dbReference type="EMBL" id="KNC53163.1"/>
    </source>
</evidence>
<dbReference type="Gene3D" id="3.90.180.10">
    <property type="entry name" value="Medium-chain alcohol dehydrogenases, catalytic domain"/>
    <property type="match status" value="1"/>
</dbReference>
<dbReference type="InterPro" id="IPR052100">
    <property type="entry name" value="SV-ATPase_mito-regulator"/>
</dbReference>
<dbReference type="Gene3D" id="3.40.50.720">
    <property type="entry name" value="NAD(P)-binding Rossmann-like Domain"/>
    <property type="match status" value="1"/>
</dbReference>
<dbReference type="SUPFAM" id="SSF51735">
    <property type="entry name" value="NAD(P)-binding Rossmann-fold domains"/>
    <property type="match status" value="1"/>
</dbReference>
<dbReference type="EMBL" id="GL349479">
    <property type="protein sequence ID" value="KNC53163.1"/>
    <property type="molecule type" value="Genomic_DNA"/>
</dbReference>
<dbReference type="InterPro" id="IPR036291">
    <property type="entry name" value="NAD(P)-bd_dom_sf"/>
</dbReference>
<dbReference type="STRING" id="461836.A0A0L0DP25"/>
<dbReference type="AlphaFoldDB" id="A0A0L0DP25"/>
<keyword evidence="1" id="KW-0560">Oxidoreductase</keyword>
<dbReference type="OMA" id="RRIPDSW"/>
<dbReference type="PANTHER" id="PTHR44054:SF1">
    <property type="entry name" value="SYNAPTIC VESICLE MEMBRANE PROTEIN VAT-1 HOMOLOG"/>
    <property type="match status" value="1"/>
</dbReference>
<protein>
    <submittedName>
        <fullName evidence="3">Zinc-binding dehydrogenase family Oxidoreductase</fullName>
    </submittedName>
</protein>
<dbReference type="InterPro" id="IPR020843">
    <property type="entry name" value="ER"/>
</dbReference>
<gene>
    <name evidence="3" type="ORF">AMSG_09242</name>
</gene>
<evidence type="ECO:0000313" key="4">
    <source>
        <dbReference type="Proteomes" id="UP000054408"/>
    </source>
</evidence>
<dbReference type="SUPFAM" id="SSF50129">
    <property type="entry name" value="GroES-like"/>
    <property type="match status" value="1"/>
</dbReference>
<feature type="domain" description="Enoyl reductase (ER)" evidence="2">
    <location>
        <begin position="15"/>
        <end position="378"/>
    </location>
</feature>
<dbReference type="Pfam" id="PF08240">
    <property type="entry name" value="ADH_N"/>
    <property type="match status" value="1"/>
</dbReference>
<sequence>MADKMRSVWRCAAAGSIDNVELVDEPLEALRPGEVRVRVTAVGCNFADVFAMQGLYSATPEGAFIPGLEIAGVVEALYSPSEPASKPIAANAAAGVGHDLAVGDSVMGVVRFGGYASYVNVEAQRLQRLPVGWEAKHGAAFPVQALTAFYGLVEIGGMRLPGTEGLAASLPQKSVLIHSMAGGVGLAALQVCLALGAPCVGTVGAAWKKDWLLDAYPQLAPEQIIVRTSPGAFERQLDSALRSKEVCRAAGVDIVFDAIAGPWTKPAMAKLAPMGRYVIFGAASFTPLGPTPSYLSLGLKYLTRPTIDPMELISSNHAVMGFNLIWLWSQLEYLSAVKDAMMEHVPWRAPKVTTYPFADMKAAIAKFQAGKTVGKVVLEPVHPEL</sequence>
<name>A0A0L0DP25_THETB</name>
<dbReference type="GeneID" id="25567743"/>
<dbReference type="Proteomes" id="UP000054408">
    <property type="component" value="Unassembled WGS sequence"/>
</dbReference>
<evidence type="ECO:0000259" key="2">
    <source>
        <dbReference type="SMART" id="SM00829"/>
    </source>
</evidence>
<dbReference type="InterPro" id="IPR013154">
    <property type="entry name" value="ADH-like_N"/>
</dbReference>